<dbReference type="InterPro" id="IPR029526">
    <property type="entry name" value="PGBD"/>
</dbReference>
<feature type="region of interest" description="Disordered" evidence="1">
    <location>
        <begin position="217"/>
        <end position="248"/>
    </location>
</feature>
<feature type="region of interest" description="Disordered" evidence="1">
    <location>
        <begin position="110"/>
        <end position="201"/>
    </location>
</feature>
<reference evidence="3" key="1">
    <citation type="submission" date="2022-10" db="EMBL/GenBank/DDBJ databases">
        <title>Genome sequences of endogenous nimaviruses in decapod crustaceans.</title>
        <authorList>
            <person name="Kawato S."/>
            <person name="Nozaki R."/>
            <person name="Kondo H."/>
            <person name="Hirono I."/>
        </authorList>
    </citation>
    <scope>NUCLEOTIDE SEQUENCE</scope>
    <source>
        <strain evidence="3">Ube2021</strain>
    </source>
</reference>
<organism evidence="3">
    <name type="scientific">Trachysalambria curvirostris nimavirus</name>
    <dbReference type="NCBI Taxonomy" id="2984282"/>
    <lineage>
        <taxon>Viruses</taxon>
        <taxon>Viruses incertae sedis</taxon>
        <taxon>Naldaviricetes</taxon>
        <taxon>Nimaviridae</taxon>
    </lineage>
</organism>
<dbReference type="PANTHER" id="PTHR46599:SF6">
    <property type="entry name" value="DUAL SPECIFICITY PHOSPHATASE 26"/>
    <property type="match status" value="1"/>
</dbReference>
<proteinExistence type="predicted"/>
<feature type="domain" description="PiggyBac transposable element-derived protein" evidence="2">
    <location>
        <begin position="254"/>
        <end position="604"/>
    </location>
</feature>
<feature type="compositionally biased region" description="Acidic residues" evidence="1">
    <location>
        <begin position="110"/>
        <end position="139"/>
    </location>
</feature>
<dbReference type="Pfam" id="PF13843">
    <property type="entry name" value="DDE_Tnp_1_7"/>
    <property type="match status" value="1"/>
</dbReference>
<name>A0A9C7BN28_9VIRU</name>
<evidence type="ECO:0000259" key="2">
    <source>
        <dbReference type="Pfam" id="PF13843"/>
    </source>
</evidence>
<dbReference type="PANTHER" id="PTHR46599">
    <property type="entry name" value="PIGGYBAC TRANSPOSABLE ELEMENT-DERIVED PROTEIN 4"/>
    <property type="match status" value="1"/>
</dbReference>
<sequence length="740" mass="84274">MIIGIRLSYYATSLLAKLIKISHTPRAADYLYLSDIMLSFMSLSKRIMLSVHSRTGTRDSDFYQAQTRFIKMKGHQLALSVISCMSIYVLSDYWIMDNPSEEEINRVLYEEEDEEEEDNVEMDEVESDYSDSDDSDNDDPPSKRPCLLTSRQTTSGSLSCNSTPTSTLRLGGRRRARSPQSSTPADHDIDDEPEDVSAPENQDAWRHNFTSNTLVAKSGRVWHSTPRTRRNAPAPSYPSLTPGPTEAIDEAERPSDFFLHFFDNEMIGQIALHTNETIDEIKPKYKVQNAHTDHVTLLELRAVIGLLLFTGAKKDNHVGTHELWSLAYGSSLYRCVMSEQRFLFILRCLRFDDKRTREERKKKDNFAAIRGLWEKFIGHCIKNYEPGENVTIDEQLLAFRGRCSFKMHIPNEPAKYGLKIIMVCDAKSHYMFNASPYLGKGTITDKRRLMSHAASIDVLAPLLDTSRNVTMDNWFTTIPLLEELKEHGISGVGTIKRKPYIPNEIFETKGRRTKTTGFIYSDIFTLTSYNPKKNRTVQILSTRDHTEAMGNKQKAEIFHFYNKTKGGVDTFDQLCSGSTCSRKTRRWSLCVFYGILTSSAVNSHIVYNSSIPRTGGKHMDLRSFILEVGFELCRSFVNQRLSRQIPRQLKNVICYTFGYKPQVPVRPSPESRMSNLVHVFGVTRMWSSLMLRMPQLFMVASLIRLRATSVLVVSKTTATNVLCVAGRSGKAYFVSQCDDS</sequence>
<evidence type="ECO:0000256" key="1">
    <source>
        <dbReference type="SAM" id="MobiDB-lite"/>
    </source>
</evidence>
<protein>
    <submittedName>
        <fullName evidence="3">PiggyBac transposable element-like protein</fullName>
    </submittedName>
</protein>
<evidence type="ECO:0000313" key="3">
    <source>
        <dbReference type="EMBL" id="BDT63058.1"/>
    </source>
</evidence>
<feature type="compositionally biased region" description="Polar residues" evidence="1">
    <location>
        <begin position="149"/>
        <end position="168"/>
    </location>
</feature>
<accession>A0A9C7BN28</accession>
<dbReference type="EMBL" id="LC738880">
    <property type="protein sequence ID" value="BDT63058.1"/>
    <property type="molecule type" value="Genomic_DNA"/>
</dbReference>
<feature type="compositionally biased region" description="Acidic residues" evidence="1">
    <location>
        <begin position="188"/>
        <end position="197"/>
    </location>
</feature>